<keyword evidence="5" id="KW-0812">Transmembrane</keyword>
<keyword evidence="5" id="KW-0472">Membrane</keyword>
<organism evidence="7 8">
    <name type="scientific">Gadus morhua</name>
    <name type="common">Atlantic cod</name>
    <dbReference type="NCBI Taxonomy" id="8049"/>
    <lineage>
        <taxon>Eukaryota</taxon>
        <taxon>Metazoa</taxon>
        <taxon>Chordata</taxon>
        <taxon>Craniata</taxon>
        <taxon>Vertebrata</taxon>
        <taxon>Euteleostomi</taxon>
        <taxon>Actinopterygii</taxon>
        <taxon>Neopterygii</taxon>
        <taxon>Teleostei</taxon>
        <taxon>Neoteleostei</taxon>
        <taxon>Acanthomorphata</taxon>
        <taxon>Zeiogadaria</taxon>
        <taxon>Gadariae</taxon>
        <taxon>Gadiformes</taxon>
        <taxon>Gadoidei</taxon>
        <taxon>Gadidae</taxon>
        <taxon>Gadus</taxon>
    </lineage>
</organism>
<reference evidence="7" key="2">
    <citation type="submission" date="2025-09" db="UniProtKB">
        <authorList>
            <consortium name="Ensembl"/>
        </authorList>
    </citation>
    <scope>IDENTIFICATION</scope>
</reference>
<feature type="region of interest" description="Disordered" evidence="4">
    <location>
        <begin position="84"/>
        <end position="112"/>
    </location>
</feature>
<dbReference type="GeneTree" id="ENSGT00390000008566"/>
<feature type="domain" description="Ig-like" evidence="6">
    <location>
        <begin position="37"/>
        <end position="193"/>
    </location>
</feature>
<dbReference type="InterPro" id="IPR007110">
    <property type="entry name" value="Ig-like_dom"/>
</dbReference>
<evidence type="ECO:0000256" key="4">
    <source>
        <dbReference type="SAM" id="MobiDB-lite"/>
    </source>
</evidence>
<keyword evidence="3" id="KW-0393">Immunoglobulin domain</keyword>
<dbReference type="PANTHER" id="PTHR12207:SF8">
    <property type="entry name" value="V-SET AND TRANSMEMBRANE DOMAIN-CONTAINING PROTEIN 4"/>
    <property type="match status" value="1"/>
</dbReference>
<dbReference type="PANTHER" id="PTHR12207">
    <property type="entry name" value="V-SET AND TRANSMEMBRANE DOMAIN-CONTAINING PROTEIN"/>
    <property type="match status" value="1"/>
</dbReference>
<keyword evidence="5" id="KW-1133">Transmembrane helix</keyword>
<evidence type="ECO:0000256" key="2">
    <source>
        <dbReference type="ARBA" id="ARBA00023157"/>
    </source>
</evidence>
<keyword evidence="8" id="KW-1185">Reference proteome</keyword>
<dbReference type="AlphaFoldDB" id="A0A8C5CQH4"/>
<dbReference type="SMART" id="SM00409">
    <property type="entry name" value="IG"/>
    <property type="match status" value="1"/>
</dbReference>
<evidence type="ECO:0000256" key="3">
    <source>
        <dbReference type="ARBA" id="ARBA00023319"/>
    </source>
</evidence>
<keyword evidence="1" id="KW-0732">Signal</keyword>
<dbReference type="InterPro" id="IPR051102">
    <property type="entry name" value="IgSF_V-set/TM_domain"/>
</dbReference>
<dbReference type="Gene3D" id="2.60.40.10">
    <property type="entry name" value="Immunoglobulins"/>
    <property type="match status" value="1"/>
</dbReference>
<name>A0A8C5CQH4_GADMO</name>
<evidence type="ECO:0000256" key="5">
    <source>
        <dbReference type="SAM" id="Phobius"/>
    </source>
</evidence>
<proteinExistence type="predicted"/>
<feature type="transmembrane region" description="Helical" evidence="5">
    <location>
        <begin position="217"/>
        <end position="241"/>
    </location>
</feature>
<dbReference type="InterPro" id="IPR003599">
    <property type="entry name" value="Ig_sub"/>
</dbReference>
<sequence>MCVCVCACMCMHTQTQTLRHECLHACAFAPAEVCDALNVTVVPGPVAMVTERDNLTLSCRVSQRKRASGVLVLRWFFSPAGAVPPPSSSSPSPPPPPPPSPQPSPSSPSSSSEVLIVRMGIKKMKQYGNYSRRFPQPKFLLQEEPAGGEVFRLLVLNVTAGDQGVYSCRVQEIRRHRNIWRASSNGTGSTTLAVRPPQEEGSGDGMLRLVSDLYLCAVLICCLGLLSIFLFTLVLGCQHLLRRRHRLKASYLLVKCPESSSGETVTDSTCSSSSSPRAQRKESLRPPRSRARPKAAAGQMPPKAEDPPPPPPHRLPKGQRVKCTSPSDAGFILTPIAVSAAARLIDGGWSRSRDRVSEVTAREVNVAVDKAKRNTVVLYSALLVQGKRLNVDSSGP</sequence>
<protein>
    <submittedName>
        <fullName evidence="7">V-set and transmembrane domain containing 4a</fullName>
    </submittedName>
</protein>
<dbReference type="SUPFAM" id="SSF48726">
    <property type="entry name" value="Immunoglobulin"/>
    <property type="match status" value="1"/>
</dbReference>
<feature type="compositionally biased region" description="Polar residues" evidence="4">
    <location>
        <begin position="259"/>
        <end position="270"/>
    </location>
</feature>
<reference evidence="7" key="1">
    <citation type="submission" date="2025-08" db="UniProtKB">
        <authorList>
            <consortium name="Ensembl"/>
        </authorList>
    </citation>
    <scope>IDENTIFICATION</scope>
</reference>
<dbReference type="FunFam" id="2.60.40.10:FF:001953">
    <property type="entry name" value="V-set and transmembrane domain containing 4b"/>
    <property type="match status" value="1"/>
</dbReference>
<evidence type="ECO:0000259" key="6">
    <source>
        <dbReference type="PROSITE" id="PS50835"/>
    </source>
</evidence>
<keyword evidence="2" id="KW-1015">Disulfide bond</keyword>
<accession>A0A8C5CQH4</accession>
<feature type="region of interest" description="Disordered" evidence="4">
    <location>
        <begin position="259"/>
        <end position="323"/>
    </location>
</feature>
<feature type="compositionally biased region" description="Pro residues" evidence="4">
    <location>
        <begin position="84"/>
        <end position="106"/>
    </location>
</feature>
<dbReference type="GO" id="GO:0016020">
    <property type="term" value="C:membrane"/>
    <property type="evidence" value="ECO:0007669"/>
    <property type="project" value="TreeGrafter"/>
</dbReference>
<evidence type="ECO:0000313" key="7">
    <source>
        <dbReference type="Ensembl" id="ENSGMOP00000063722.1"/>
    </source>
</evidence>
<dbReference type="PROSITE" id="PS50835">
    <property type="entry name" value="IG_LIKE"/>
    <property type="match status" value="1"/>
</dbReference>
<evidence type="ECO:0000256" key="1">
    <source>
        <dbReference type="ARBA" id="ARBA00022729"/>
    </source>
</evidence>
<dbReference type="InterPro" id="IPR013783">
    <property type="entry name" value="Ig-like_fold"/>
</dbReference>
<evidence type="ECO:0000313" key="8">
    <source>
        <dbReference type="Proteomes" id="UP000694546"/>
    </source>
</evidence>
<dbReference type="Proteomes" id="UP000694546">
    <property type="component" value="Chromosome 15"/>
</dbReference>
<dbReference type="InterPro" id="IPR036179">
    <property type="entry name" value="Ig-like_dom_sf"/>
</dbReference>
<dbReference type="Ensembl" id="ENSGMOT00000059996.1">
    <property type="protein sequence ID" value="ENSGMOP00000063722.1"/>
    <property type="gene ID" value="ENSGMOG00000023486.1"/>
</dbReference>